<evidence type="ECO:0000256" key="1">
    <source>
        <dbReference type="SAM" id="Phobius"/>
    </source>
</evidence>
<dbReference type="EMBL" id="UGHF01000001">
    <property type="protein sequence ID" value="STO59617.1"/>
    <property type="molecule type" value="Genomic_DNA"/>
</dbReference>
<name>A0A1V4AZJ3_9PAST</name>
<protein>
    <submittedName>
        <fullName evidence="2">Positive sigma-E factor regulatory protein</fullName>
    </submittedName>
</protein>
<dbReference type="RefSeq" id="WP_078219053.1">
    <property type="nucleotide sequence ID" value="NZ_MUXZ01000029.1"/>
</dbReference>
<dbReference type="PIRSF" id="PIRSF004923">
    <property type="entry name" value="RseC"/>
    <property type="match status" value="1"/>
</dbReference>
<gene>
    <name evidence="2" type="primary">rseC</name>
    <name evidence="2" type="ORF">NCTC1659_00873</name>
</gene>
<dbReference type="STRING" id="733.B0186_09045"/>
<dbReference type="PANTHER" id="PTHR35867:SF1">
    <property type="entry name" value="PROTEIN RSEC"/>
    <property type="match status" value="1"/>
</dbReference>
<evidence type="ECO:0000313" key="2">
    <source>
        <dbReference type="EMBL" id="STO59617.1"/>
    </source>
</evidence>
<sequence>MLTERAVVIAYEQGKATVKCQSKSACGQCAAKSACGTAALSELTGENPEHIFTVDSIMPLKLGQIVELGLQESSLISTALLLYIVPLITLLSATLLASQVFKQELWSAIFILFCTALSFIFIRSYSKKWQSKKTFQPILLRIIQ</sequence>
<dbReference type="PANTHER" id="PTHR35867">
    <property type="entry name" value="PROTEIN RSEC"/>
    <property type="match status" value="1"/>
</dbReference>
<proteinExistence type="predicted"/>
<keyword evidence="1" id="KW-1133">Transmembrane helix</keyword>
<dbReference type="InterPro" id="IPR026268">
    <property type="entry name" value="RseC"/>
</dbReference>
<reference evidence="2 3" key="1">
    <citation type="submission" date="2018-06" db="EMBL/GenBank/DDBJ databases">
        <authorList>
            <consortium name="Pathogen Informatics"/>
            <person name="Doyle S."/>
        </authorList>
    </citation>
    <scope>NUCLEOTIDE SEQUENCE [LARGE SCALE GENOMIC DNA]</scope>
    <source>
        <strain evidence="2 3">NCTC1659</strain>
    </source>
</reference>
<feature type="transmembrane region" description="Helical" evidence="1">
    <location>
        <begin position="105"/>
        <end position="125"/>
    </location>
</feature>
<accession>A0A1V4AZJ3</accession>
<dbReference type="InterPro" id="IPR007359">
    <property type="entry name" value="SigmaE_reg_RseC_MucC"/>
</dbReference>
<dbReference type="Proteomes" id="UP000254329">
    <property type="component" value="Unassembled WGS sequence"/>
</dbReference>
<organism evidence="2 3">
    <name type="scientific">Canicola haemoglobinophilus</name>
    <dbReference type="NCBI Taxonomy" id="733"/>
    <lineage>
        <taxon>Bacteria</taxon>
        <taxon>Pseudomonadati</taxon>
        <taxon>Pseudomonadota</taxon>
        <taxon>Gammaproteobacteria</taxon>
        <taxon>Pasteurellales</taxon>
        <taxon>Pasteurellaceae</taxon>
        <taxon>Canicola</taxon>
    </lineage>
</organism>
<dbReference type="AlphaFoldDB" id="A0A1V4AZJ3"/>
<keyword evidence="3" id="KW-1185">Reference proteome</keyword>
<feature type="transmembrane region" description="Helical" evidence="1">
    <location>
        <begin position="80"/>
        <end position="99"/>
    </location>
</feature>
<dbReference type="Pfam" id="PF04246">
    <property type="entry name" value="RseC_MucC"/>
    <property type="match status" value="1"/>
</dbReference>
<evidence type="ECO:0000313" key="3">
    <source>
        <dbReference type="Proteomes" id="UP000254329"/>
    </source>
</evidence>
<keyword evidence="1" id="KW-0472">Membrane</keyword>
<keyword evidence="1" id="KW-0812">Transmembrane</keyword>